<keyword evidence="3" id="KW-1185">Reference proteome</keyword>
<feature type="coiled-coil region" evidence="1">
    <location>
        <begin position="83"/>
        <end position="117"/>
    </location>
</feature>
<evidence type="ECO:0008006" key="4">
    <source>
        <dbReference type="Google" id="ProtNLM"/>
    </source>
</evidence>
<proteinExistence type="predicted"/>
<keyword evidence="1" id="KW-0175">Coiled coil</keyword>
<dbReference type="AlphaFoldDB" id="A0A2S5DL56"/>
<evidence type="ECO:0000313" key="2">
    <source>
        <dbReference type="EMBL" id="POZ63769.1"/>
    </source>
</evidence>
<organism evidence="2 3">
    <name type="scientific">Chromobacterium alticapitis</name>
    <dbReference type="NCBI Taxonomy" id="2073169"/>
    <lineage>
        <taxon>Bacteria</taxon>
        <taxon>Pseudomonadati</taxon>
        <taxon>Pseudomonadota</taxon>
        <taxon>Betaproteobacteria</taxon>
        <taxon>Neisseriales</taxon>
        <taxon>Chromobacteriaceae</taxon>
        <taxon>Chromobacterium</taxon>
    </lineage>
</organism>
<dbReference type="Proteomes" id="UP000237082">
    <property type="component" value="Unassembled WGS sequence"/>
</dbReference>
<dbReference type="RefSeq" id="WP_103900973.1">
    <property type="nucleotide sequence ID" value="NZ_PQWB01000008.1"/>
</dbReference>
<gene>
    <name evidence="2" type="ORF">C2I19_01575</name>
</gene>
<sequence>MAQYRLNPLLRLRQSALQPLKQALLEADARLEDARAAWREGEAAVRACEQSLSGLSGDPALYGSAWRYARELRLRSQALAGAAAAAEQARVQAQAALQTARMELKQVEKHKERQRLAARERQQRAAYREQDDAWLQRRAQGVMA</sequence>
<reference evidence="3" key="1">
    <citation type="submission" date="2018-02" db="EMBL/GenBank/DDBJ databases">
        <authorList>
            <person name="O'Hara-Hanley K."/>
            <person name="Soby S."/>
        </authorList>
    </citation>
    <scope>NUCLEOTIDE SEQUENCE [LARGE SCALE GENOMIC DNA]</scope>
    <source>
        <strain evidence="3">MWU14-2602</strain>
    </source>
</reference>
<evidence type="ECO:0000256" key="1">
    <source>
        <dbReference type="SAM" id="Coils"/>
    </source>
</evidence>
<dbReference type="InterPro" id="IPR053716">
    <property type="entry name" value="Flag_assembly_chemotaxis_eff"/>
</dbReference>
<comment type="caution">
    <text evidence="2">The sequence shown here is derived from an EMBL/GenBank/DDBJ whole genome shotgun (WGS) entry which is preliminary data.</text>
</comment>
<dbReference type="EMBL" id="PQWB01000008">
    <property type="protein sequence ID" value="POZ63769.1"/>
    <property type="molecule type" value="Genomic_DNA"/>
</dbReference>
<dbReference type="Gene3D" id="1.10.287.1700">
    <property type="match status" value="1"/>
</dbReference>
<name>A0A2S5DL56_9NEIS</name>
<evidence type="ECO:0000313" key="3">
    <source>
        <dbReference type="Proteomes" id="UP000237082"/>
    </source>
</evidence>
<accession>A0A2S5DL56</accession>
<protein>
    <recommendedName>
        <fullName evidence="4">Flagellar FliJ protein</fullName>
    </recommendedName>
</protein>